<comment type="caution">
    <text evidence="3">The sequence shown here is derived from an EMBL/GenBank/DDBJ whole genome shotgun (WGS) entry which is preliminary data.</text>
</comment>
<name>A0A8J3KD21_9ACTN</name>
<sequence length="145" mass="15583">MAELLQLRLYASPAGPCLGARGRLDATTCRRLSAAVAVLLEHLAVDTVLIDLRNLDAVDAAGVTTLILMRTQARQHGVRLGVTDPQPQVRAAICALGGGSLLIDMRAVDAVRSCRNPASRPCRCPPTRPRNLRQPSGPGYRRPAW</sequence>
<protein>
    <recommendedName>
        <fullName evidence="2">STAS domain-containing protein</fullName>
    </recommendedName>
</protein>
<dbReference type="RefSeq" id="WP_191842761.1">
    <property type="nucleotide sequence ID" value="NZ_BAAALB010000027.1"/>
</dbReference>
<feature type="region of interest" description="Disordered" evidence="1">
    <location>
        <begin position="116"/>
        <end position="145"/>
    </location>
</feature>
<keyword evidence="4" id="KW-1185">Reference proteome</keyword>
<dbReference type="Proteomes" id="UP000619293">
    <property type="component" value="Unassembled WGS sequence"/>
</dbReference>
<feature type="domain" description="STAS" evidence="2">
    <location>
        <begin position="22"/>
        <end position="97"/>
    </location>
</feature>
<evidence type="ECO:0000313" key="3">
    <source>
        <dbReference type="EMBL" id="GIF93739.1"/>
    </source>
</evidence>
<dbReference type="Pfam" id="PF13466">
    <property type="entry name" value="STAS_2"/>
    <property type="match status" value="1"/>
</dbReference>
<dbReference type="SUPFAM" id="SSF52091">
    <property type="entry name" value="SpoIIaa-like"/>
    <property type="match status" value="1"/>
</dbReference>
<gene>
    <name evidence="3" type="ORF">Cch02nite_71830</name>
</gene>
<evidence type="ECO:0000313" key="4">
    <source>
        <dbReference type="Proteomes" id="UP000619293"/>
    </source>
</evidence>
<reference evidence="3 4" key="1">
    <citation type="submission" date="2021-01" db="EMBL/GenBank/DDBJ databases">
        <title>Whole genome shotgun sequence of Catellatospora chokoriensis NBRC 107358.</title>
        <authorList>
            <person name="Komaki H."/>
            <person name="Tamura T."/>
        </authorList>
    </citation>
    <scope>NUCLEOTIDE SEQUENCE [LARGE SCALE GENOMIC DNA]</scope>
    <source>
        <strain evidence="3 4">NBRC 107358</strain>
    </source>
</reference>
<dbReference type="EMBL" id="BONG01000071">
    <property type="protein sequence ID" value="GIF93739.1"/>
    <property type="molecule type" value="Genomic_DNA"/>
</dbReference>
<dbReference type="CDD" id="cd07043">
    <property type="entry name" value="STAS_anti-anti-sigma_factors"/>
    <property type="match status" value="1"/>
</dbReference>
<dbReference type="InterPro" id="IPR002645">
    <property type="entry name" value="STAS_dom"/>
</dbReference>
<dbReference type="Gene3D" id="3.30.750.24">
    <property type="entry name" value="STAS domain"/>
    <property type="match status" value="1"/>
</dbReference>
<dbReference type="AlphaFoldDB" id="A0A8J3KD21"/>
<evidence type="ECO:0000256" key="1">
    <source>
        <dbReference type="SAM" id="MobiDB-lite"/>
    </source>
</evidence>
<organism evidence="3 4">
    <name type="scientific">Catellatospora chokoriensis</name>
    <dbReference type="NCBI Taxonomy" id="310353"/>
    <lineage>
        <taxon>Bacteria</taxon>
        <taxon>Bacillati</taxon>
        <taxon>Actinomycetota</taxon>
        <taxon>Actinomycetes</taxon>
        <taxon>Micromonosporales</taxon>
        <taxon>Micromonosporaceae</taxon>
        <taxon>Catellatospora</taxon>
    </lineage>
</organism>
<accession>A0A8J3KD21</accession>
<dbReference type="InterPro" id="IPR036513">
    <property type="entry name" value="STAS_dom_sf"/>
</dbReference>
<dbReference type="PROSITE" id="PS50801">
    <property type="entry name" value="STAS"/>
    <property type="match status" value="1"/>
</dbReference>
<evidence type="ECO:0000259" key="2">
    <source>
        <dbReference type="PROSITE" id="PS50801"/>
    </source>
</evidence>
<dbReference type="InterPro" id="IPR058548">
    <property type="entry name" value="MlaB-like_STAS"/>
</dbReference>
<proteinExistence type="predicted"/>